<accession>A0ABX2PEN8</accession>
<comment type="caution">
    <text evidence="1">The sequence shown here is derived from an EMBL/GenBank/DDBJ whole genome shotgun (WGS) entry which is preliminary data.</text>
</comment>
<gene>
    <name evidence="1" type="ORF">HJ526_11015</name>
</gene>
<name>A0ABX2PEN8_9RHOB</name>
<proteinExistence type="predicted"/>
<dbReference type="Proteomes" id="UP000523601">
    <property type="component" value="Unassembled WGS sequence"/>
</dbReference>
<protein>
    <recommendedName>
        <fullName evidence="3">Polyketide synthase</fullName>
    </recommendedName>
</protein>
<evidence type="ECO:0008006" key="3">
    <source>
        <dbReference type="Google" id="ProtNLM"/>
    </source>
</evidence>
<sequence>MHRFRVGFFVVLLAFGLVGTSYGHHFATAKEESLLTFYAALGATSDLCGDDLESSKSSCNACRLVSAFLMPDPVGHLVPVELAYVQRIVLPDLARAAGLTVLGHPPSRAPPVA</sequence>
<evidence type="ECO:0000313" key="2">
    <source>
        <dbReference type="Proteomes" id="UP000523601"/>
    </source>
</evidence>
<keyword evidence="2" id="KW-1185">Reference proteome</keyword>
<organism evidence="1 2">
    <name type="scientific">Donghicola mangrovi</name>
    <dbReference type="NCBI Taxonomy" id="2729614"/>
    <lineage>
        <taxon>Bacteria</taxon>
        <taxon>Pseudomonadati</taxon>
        <taxon>Pseudomonadota</taxon>
        <taxon>Alphaproteobacteria</taxon>
        <taxon>Rhodobacterales</taxon>
        <taxon>Roseobacteraceae</taxon>
        <taxon>Donghicola</taxon>
    </lineage>
</organism>
<dbReference type="EMBL" id="JABCJD010000005">
    <property type="protein sequence ID" value="NVO27953.1"/>
    <property type="molecule type" value="Genomic_DNA"/>
</dbReference>
<reference evidence="1 2" key="1">
    <citation type="submission" date="2020-04" db="EMBL/GenBank/DDBJ databases">
        <title>Donghicola sp., a member of the Rhodobacteraceae family isolated from mangrove forest in Thailand.</title>
        <authorList>
            <person name="Charoenyingcharoen P."/>
            <person name="Yukphan P."/>
        </authorList>
    </citation>
    <scope>NUCLEOTIDE SEQUENCE [LARGE SCALE GENOMIC DNA]</scope>
    <source>
        <strain evidence="1 2">C2-DW-16</strain>
    </source>
</reference>
<dbReference type="RefSeq" id="WP_176854442.1">
    <property type="nucleotide sequence ID" value="NZ_JABCJD010000005.1"/>
</dbReference>
<evidence type="ECO:0000313" key="1">
    <source>
        <dbReference type="EMBL" id="NVO27953.1"/>
    </source>
</evidence>